<dbReference type="PANTHER" id="PTHR23259">
    <property type="entry name" value="RIDDLE"/>
    <property type="match status" value="1"/>
</dbReference>
<evidence type="ECO:0000259" key="4">
    <source>
        <dbReference type="Pfam" id="PF01826"/>
    </source>
</evidence>
<dbReference type="OrthoDB" id="6236007at2759"/>
<feature type="non-terminal residue" evidence="5">
    <location>
        <position position="153"/>
    </location>
</feature>
<accession>A0A8J9YHG3</accession>
<gene>
    <name evidence="5" type="ORF">BINO364_LOCUS13202</name>
</gene>
<feature type="domain" description="TIL" evidence="4">
    <location>
        <begin position="88"/>
        <end position="146"/>
    </location>
</feature>
<evidence type="ECO:0000256" key="1">
    <source>
        <dbReference type="ARBA" id="ARBA00022690"/>
    </source>
</evidence>
<dbReference type="GO" id="GO:0030414">
    <property type="term" value="F:peptidase inhibitor activity"/>
    <property type="evidence" value="ECO:0007669"/>
    <property type="project" value="UniProtKB-KW"/>
</dbReference>
<organism evidence="5 6">
    <name type="scientific">Brenthis ino</name>
    <name type="common">lesser marbled fritillary</name>
    <dbReference type="NCBI Taxonomy" id="405034"/>
    <lineage>
        <taxon>Eukaryota</taxon>
        <taxon>Metazoa</taxon>
        <taxon>Ecdysozoa</taxon>
        <taxon>Arthropoda</taxon>
        <taxon>Hexapoda</taxon>
        <taxon>Insecta</taxon>
        <taxon>Pterygota</taxon>
        <taxon>Neoptera</taxon>
        <taxon>Endopterygota</taxon>
        <taxon>Lepidoptera</taxon>
        <taxon>Glossata</taxon>
        <taxon>Ditrysia</taxon>
        <taxon>Papilionoidea</taxon>
        <taxon>Nymphalidae</taxon>
        <taxon>Heliconiinae</taxon>
        <taxon>Argynnini</taxon>
        <taxon>Brenthis</taxon>
    </lineage>
</organism>
<dbReference type="Gene3D" id="2.10.25.10">
    <property type="entry name" value="Laminin"/>
    <property type="match status" value="2"/>
</dbReference>
<dbReference type="PANTHER" id="PTHR23259:SF82">
    <property type="entry name" value="SERINE PROTEASE INHIBITOR 1 PROTEIN"/>
    <property type="match status" value="1"/>
</dbReference>
<dbReference type="EMBL" id="OV170227">
    <property type="protein sequence ID" value="CAH0727931.1"/>
    <property type="molecule type" value="Genomic_DNA"/>
</dbReference>
<dbReference type="InterPro" id="IPR051368">
    <property type="entry name" value="SerProtInhib-TIL_Domain"/>
</dbReference>
<feature type="chain" id="PRO_5035436091" description="TIL domain-containing protein" evidence="3">
    <location>
        <begin position="20"/>
        <end position="153"/>
    </location>
</feature>
<dbReference type="Pfam" id="PF01826">
    <property type="entry name" value="TIL"/>
    <property type="match status" value="1"/>
</dbReference>
<name>A0A8J9YHG3_9NEOP</name>
<evidence type="ECO:0000313" key="6">
    <source>
        <dbReference type="Proteomes" id="UP000838878"/>
    </source>
</evidence>
<evidence type="ECO:0000313" key="5">
    <source>
        <dbReference type="EMBL" id="CAH0727931.1"/>
    </source>
</evidence>
<proteinExistence type="predicted"/>
<feature type="signal peptide" evidence="3">
    <location>
        <begin position="1"/>
        <end position="19"/>
    </location>
</feature>
<keyword evidence="6" id="KW-1185">Reference proteome</keyword>
<evidence type="ECO:0000256" key="3">
    <source>
        <dbReference type="SAM" id="SignalP"/>
    </source>
</evidence>
<dbReference type="InterPro" id="IPR036084">
    <property type="entry name" value="Ser_inhib-like_sf"/>
</dbReference>
<keyword evidence="2" id="KW-1015">Disulfide bond</keyword>
<protein>
    <recommendedName>
        <fullName evidence="4">TIL domain-containing protein</fullName>
    </recommendedName>
</protein>
<dbReference type="AlphaFoldDB" id="A0A8J9YHG3"/>
<dbReference type="InterPro" id="IPR002919">
    <property type="entry name" value="TIL_dom"/>
</dbReference>
<evidence type="ECO:0000256" key="2">
    <source>
        <dbReference type="ARBA" id="ARBA00023157"/>
    </source>
</evidence>
<dbReference type="SUPFAM" id="SSF57567">
    <property type="entry name" value="Serine protease inhibitors"/>
    <property type="match status" value="1"/>
</dbReference>
<dbReference type="CDD" id="cd19941">
    <property type="entry name" value="TIL"/>
    <property type="match status" value="1"/>
</dbReference>
<keyword evidence="3" id="KW-0732">Signal</keyword>
<reference evidence="5" key="1">
    <citation type="submission" date="2021-12" db="EMBL/GenBank/DDBJ databases">
        <authorList>
            <person name="Martin H S."/>
        </authorList>
    </citation>
    <scope>NUCLEOTIDE SEQUENCE</scope>
</reference>
<keyword evidence="1" id="KW-0646">Protease inhibitor</keyword>
<sequence>MMCVLIINVLLSLLISVSSEETCGSNEVLENCSRNCSYDNCPKDRFSDEAPCDKSGDCPPPACKCSFNYRRASNGTCIPTTDCPPFECPENEIYNPCPPSCPTDDCSNALLDVTCPILFVLSCTPSCRCIEGFYRNDGICVPYEECPQFKGQR</sequence>
<dbReference type="Proteomes" id="UP000838878">
    <property type="component" value="Chromosome 7"/>
</dbReference>